<dbReference type="AlphaFoldDB" id="A0A1Q8CPS7"/>
<evidence type="ECO:0000256" key="3">
    <source>
        <dbReference type="ARBA" id="ARBA00012556"/>
    </source>
</evidence>
<evidence type="ECO:0000256" key="2">
    <source>
        <dbReference type="ARBA" id="ARBA00010687"/>
    </source>
</evidence>
<gene>
    <name evidence="7" type="ORF">BU204_17465</name>
</gene>
<keyword evidence="4 6" id="KW-0378">Hydrolase</keyword>
<comment type="catalytic activity">
    <reaction evidence="1 6">
        <text>The enzyme specifically hydrolyzes (1-&gt;4)-beta-D-galactosidic linkages in type I arabinogalactans.</text>
        <dbReference type="EC" id="3.2.1.89"/>
    </reaction>
</comment>
<dbReference type="GO" id="GO:0015926">
    <property type="term" value="F:glucosidase activity"/>
    <property type="evidence" value="ECO:0007669"/>
    <property type="project" value="InterPro"/>
</dbReference>
<dbReference type="EMBL" id="MSIE01000030">
    <property type="protein sequence ID" value="OLF16364.1"/>
    <property type="molecule type" value="Genomic_DNA"/>
</dbReference>
<dbReference type="OrthoDB" id="3981930at2"/>
<dbReference type="Proteomes" id="UP000185596">
    <property type="component" value="Unassembled WGS sequence"/>
</dbReference>
<organism evidence="7 8">
    <name type="scientific">Actinophytocola xanthii</name>
    <dbReference type="NCBI Taxonomy" id="1912961"/>
    <lineage>
        <taxon>Bacteria</taxon>
        <taxon>Bacillati</taxon>
        <taxon>Actinomycetota</taxon>
        <taxon>Actinomycetes</taxon>
        <taxon>Pseudonocardiales</taxon>
        <taxon>Pseudonocardiaceae</taxon>
    </lineage>
</organism>
<proteinExistence type="inferred from homology"/>
<dbReference type="Pfam" id="PF07745">
    <property type="entry name" value="Glyco_hydro_53"/>
    <property type="match status" value="1"/>
</dbReference>
<evidence type="ECO:0000313" key="7">
    <source>
        <dbReference type="EMBL" id="OLF16364.1"/>
    </source>
</evidence>
<dbReference type="GO" id="GO:0031218">
    <property type="term" value="F:arabinogalactan endo-1,4-beta-galactosidase activity"/>
    <property type="evidence" value="ECO:0007669"/>
    <property type="project" value="UniProtKB-EC"/>
</dbReference>
<protein>
    <recommendedName>
        <fullName evidence="3 6">Arabinogalactan endo-beta-1,4-galactanase</fullName>
        <ecNumber evidence="3 6">3.2.1.89</ecNumber>
    </recommendedName>
</protein>
<evidence type="ECO:0000256" key="5">
    <source>
        <dbReference type="ARBA" id="ARBA00023295"/>
    </source>
</evidence>
<comment type="caution">
    <text evidence="7">The sequence shown here is derived from an EMBL/GenBank/DDBJ whole genome shotgun (WGS) entry which is preliminary data.</text>
</comment>
<dbReference type="InterPro" id="IPR011683">
    <property type="entry name" value="Glyco_hydro_53"/>
</dbReference>
<accession>A0A1Q8CPS7</accession>
<evidence type="ECO:0000256" key="1">
    <source>
        <dbReference type="ARBA" id="ARBA00001695"/>
    </source>
</evidence>
<keyword evidence="6" id="KW-0732">Signal</keyword>
<dbReference type="Gene3D" id="3.20.20.80">
    <property type="entry name" value="Glycosidases"/>
    <property type="match status" value="1"/>
</dbReference>
<feature type="signal peptide" evidence="6">
    <location>
        <begin position="1"/>
        <end position="26"/>
    </location>
</feature>
<evidence type="ECO:0000256" key="4">
    <source>
        <dbReference type="ARBA" id="ARBA00022801"/>
    </source>
</evidence>
<dbReference type="GO" id="GO:0045490">
    <property type="term" value="P:pectin catabolic process"/>
    <property type="evidence" value="ECO:0007669"/>
    <property type="project" value="TreeGrafter"/>
</dbReference>
<dbReference type="SUPFAM" id="SSF51445">
    <property type="entry name" value="(Trans)glycosidases"/>
    <property type="match status" value="1"/>
</dbReference>
<dbReference type="PANTHER" id="PTHR34983:SF1">
    <property type="entry name" value="ARABINOGALACTAN ENDO-BETA-1,4-GALACTANASE A"/>
    <property type="match status" value="1"/>
</dbReference>
<sequence>MRRRTLLAAPLAATAASLAARVPAAAAVGPRIRGADISFTLQHEAIGTTYRDGGSAAPVERILAGRGANYVRLRVWTAPPAGYSDLADALTLARRAHQAGLRVLLNLHYADFWADPGKQPVPAAWAGQDLNTLAATVRAYTRDAVAAFERQGTPVAMVQVGNEITGGMLFPLGEVYRDDGEHWSEFATLLRAGIEGVYAGQGGNRPLVMVHIDRGGDNAGSRYFFDHVLAQGVSFDVIGLSYYPFWHGDIAALRANLDDLSTRYRKDLVVVETSYPWTLANGDSLGNFVTSAGQLPDGGAYPATPAGQAAYFERLREVLAAVPGGRGAGFFAWEPEWLPGVGWAPGEGNPNDNLTMFDWSGNALPSLAAFRAGP</sequence>
<name>A0A1Q8CPS7_9PSEU</name>
<reference evidence="7 8" key="1">
    <citation type="submission" date="2016-12" db="EMBL/GenBank/DDBJ databases">
        <title>The draft genome sequence of Actinophytocola sp. 11-183.</title>
        <authorList>
            <person name="Wang W."/>
            <person name="Yuan L."/>
        </authorList>
    </citation>
    <scope>NUCLEOTIDE SEQUENCE [LARGE SCALE GENOMIC DNA]</scope>
    <source>
        <strain evidence="7 8">11-183</strain>
    </source>
</reference>
<evidence type="ECO:0000256" key="6">
    <source>
        <dbReference type="RuleBase" id="RU361192"/>
    </source>
</evidence>
<dbReference type="RefSeq" id="WP_075126747.1">
    <property type="nucleotide sequence ID" value="NZ_MSIE01000030.1"/>
</dbReference>
<keyword evidence="8" id="KW-1185">Reference proteome</keyword>
<dbReference type="PANTHER" id="PTHR34983">
    <property type="entry name" value="ARABINOGALACTAN ENDO-BETA-1,4-GALACTANASE A"/>
    <property type="match status" value="1"/>
</dbReference>
<dbReference type="STRING" id="1912961.BU204_17465"/>
<dbReference type="InterPro" id="IPR017853">
    <property type="entry name" value="GH"/>
</dbReference>
<evidence type="ECO:0000313" key="8">
    <source>
        <dbReference type="Proteomes" id="UP000185596"/>
    </source>
</evidence>
<comment type="similarity">
    <text evidence="2 6">Belongs to the glycosyl hydrolase 53 family.</text>
</comment>
<feature type="chain" id="PRO_5011816642" description="Arabinogalactan endo-beta-1,4-galactanase" evidence="6">
    <location>
        <begin position="27"/>
        <end position="374"/>
    </location>
</feature>
<dbReference type="EC" id="3.2.1.89" evidence="3 6"/>
<keyword evidence="5 6" id="KW-0326">Glycosidase</keyword>